<keyword evidence="2" id="KW-1185">Reference proteome</keyword>
<proteinExistence type="predicted"/>
<comment type="caution">
    <text evidence="1">The sequence shown here is derived from an EMBL/GenBank/DDBJ whole genome shotgun (WGS) entry which is preliminary data.</text>
</comment>
<dbReference type="Proteomes" id="UP001610335">
    <property type="component" value="Unassembled WGS sequence"/>
</dbReference>
<gene>
    <name evidence="1" type="ORF">BDW59DRAFT_164591</name>
</gene>
<accession>A0ABR4HYH9</accession>
<protein>
    <submittedName>
        <fullName evidence="1">Uncharacterized protein</fullName>
    </submittedName>
</protein>
<evidence type="ECO:0000313" key="2">
    <source>
        <dbReference type="Proteomes" id="UP001610335"/>
    </source>
</evidence>
<name>A0ABR4HYH9_9EURO</name>
<reference evidence="1 2" key="1">
    <citation type="submission" date="2024-07" db="EMBL/GenBank/DDBJ databases">
        <title>Section-level genome sequencing and comparative genomics of Aspergillus sections Usti and Cavernicolus.</title>
        <authorList>
            <consortium name="Lawrence Berkeley National Laboratory"/>
            <person name="Nybo J.L."/>
            <person name="Vesth T.C."/>
            <person name="Theobald S."/>
            <person name="Frisvad J.C."/>
            <person name="Larsen T.O."/>
            <person name="Kjaerboelling I."/>
            <person name="Rothschild-Mancinelli K."/>
            <person name="Lyhne E.K."/>
            <person name="Kogle M.E."/>
            <person name="Barry K."/>
            <person name="Clum A."/>
            <person name="Na H."/>
            <person name="Ledsgaard L."/>
            <person name="Lin J."/>
            <person name="Lipzen A."/>
            <person name="Kuo A."/>
            <person name="Riley R."/>
            <person name="Mondo S."/>
            <person name="LaButti K."/>
            <person name="Haridas S."/>
            <person name="Pangalinan J."/>
            <person name="Salamov A.A."/>
            <person name="Simmons B.A."/>
            <person name="Magnuson J.K."/>
            <person name="Chen J."/>
            <person name="Drula E."/>
            <person name="Henrissat B."/>
            <person name="Wiebenga A."/>
            <person name="Lubbers R.J."/>
            <person name="Gomes A.C."/>
            <person name="Makela M.R."/>
            <person name="Stajich J."/>
            <person name="Grigoriev I.V."/>
            <person name="Mortensen U.H."/>
            <person name="De vries R.P."/>
            <person name="Baker S.E."/>
            <person name="Andersen M.R."/>
        </authorList>
    </citation>
    <scope>NUCLEOTIDE SEQUENCE [LARGE SCALE GENOMIC DNA]</scope>
    <source>
        <strain evidence="1 2">CBS 600.67</strain>
    </source>
</reference>
<dbReference type="EMBL" id="JBFXLS010000069">
    <property type="protein sequence ID" value="KAL2820551.1"/>
    <property type="molecule type" value="Genomic_DNA"/>
</dbReference>
<evidence type="ECO:0000313" key="1">
    <source>
        <dbReference type="EMBL" id="KAL2820551.1"/>
    </source>
</evidence>
<organism evidence="1 2">
    <name type="scientific">Aspergillus cavernicola</name>
    <dbReference type="NCBI Taxonomy" id="176166"/>
    <lineage>
        <taxon>Eukaryota</taxon>
        <taxon>Fungi</taxon>
        <taxon>Dikarya</taxon>
        <taxon>Ascomycota</taxon>
        <taxon>Pezizomycotina</taxon>
        <taxon>Eurotiomycetes</taxon>
        <taxon>Eurotiomycetidae</taxon>
        <taxon>Eurotiales</taxon>
        <taxon>Aspergillaceae</taxon>
        <taxon>Aspergillus</taxon>
        <taxon>Aspergillus subgen. Nidulantes</taxon>
    </lineage>
</organism>
<sequence length="120" mass="13851">MSVGGRSQDCGRTAGWADRQILQEGPYDCSPASTFLTSSRDQPEQLGKAWNSSWWGFWAQQMKSIFEQDKHAHDPDEELESLKSTFLEEVIPRWLDPLESNGRSVDPYLNYYYSRKGIQE</sequence>